<feature type="transmembrane region" description="Helical" evidence="6">
    <location>
        <begin position="364"/>
        <end position="383"/>
    </location>
</feature>
<dbReference type="Proteomes" id="UP001171606">
    <property type="component" value="Unassembled WGS sequence"/>
</dbReference>
<feature type="transmembrane region" description="Helical" evidence="6">
    <location>
        <begin position="216"/>
        <end position="235"/>
    </location>
</feature>
<evidence type="ECO:0000256" key="3">
    <source>
        <dbReference type="ARBA" id="ARBA00022692"/>
    </source>
</evidence>
<feature type="transmembrane region" description="Helical" evidence="6">
    <location>
        <begin position="111"/>
        <end position="134"/>
    </location>
</feature>
<evidence type="ECO:0000256" key="4">
    <source>
        <dbReference type="ARBA" id="ARBA00022989"/>
    </source>
</evidence>
<feature type="transmembrane region" description="Helical" evidence="6">
    <location>
        <begin position="76"/>
        <end position="99"/>
    </location>
</feature>
<evidence type="ECO:0000313" key="7">
    <source>
        <dbReference type="EMBL" id="MDN7935068.1"/>
    </source>
</evidence>
<comment type="subcellular location">
    <subcellularLocation>
        <location evidence="1">Cell membrane</location>
        <topology evidence="1">Multi-pass membrane protein</topology>
    </subcellularLocation>
</comment>
<dbReference type="InterPro" id="IPR050833">
    <property type="entry name" value="Poly_Biosynth_Transport"/>
</dbReference>
<evidence type="ECO:0000256" key="2">
    <source>
        <dbReference type="ARBA" id="ARBA00022475"/>
    </source>
</evidence>
<gene>
    <name evidence="7" type="ORF">QZM52_27725</name>
</gene>
<comment type="caution">
    <text evidence="7">The sequence shown here is derived from an EMBL/GenBank/DDBJ whole genome shotgun (WGS) entry which is preliminary data.</text>
</comment>
<feature type="transmembrane region" description="Helical" evidence="6">
    <location>
        <begin position="335"/>
        <end position="357"/>
    </location>
</feature>
<feature type="transmembrane region" description="Helical" evidence="6">
    <location>
        <begin position="255"/>
        <end position="276"/>
    </location>
</feature>
<feature type="transmembrane region" description="Helical" evidence="6">
    <location>
        <begin position="12"/>
        <end position="29"/>
    </location>
</feature>
<proteinExistence type="predicted"/>
<organism evidence="7 8">
    <name type="scientific">Burkholderia metallica</name>
    <dbReference type="NCBI Taxonomy" id="488729"/>
    <lineage>
        <taxon>Bacteria</taxon>
        <taxon>Pseudomonadati</taxon>
        <taxon>Pseudomonadota</taxon>
        <taxon>Betaproteobacteria</taxon>
        <taxon>Burkholderiales</taxon>
        <taxon>Burkholderiaceae</taxon>
        <taxon>Burkholderia</taxon>
        <taxon>Burkholderia cepacia complex</taxon>
    </lineage>
</organism>
<keyword evidence="3 6" id="KW-0812">Transmembrane</keyword>
<evidence type="ECO:0000313" key="8">
    <source>
        <dbReference type="Proteomes" id="UP001171606"/>
    </source>
</evidence>
<feature type="transmembrane region" description="Helical" evidence="6">
    <location>
        <begin position="146"/>
        <end position="167"/>
    </location>
</feature>
<evidence type="ECO:0000256" key="1">
    <source>
        <dbReference type="ARBA" id="ARBA00004651"/>
    </source>
</evidence>
<dbReference type="RefSeq" id="WP_301756993.1">
    <property type="nucleotide sequence ID" value="NZ_JAUJSQ010000013.1"/>
</dbReference>
<keyword evidence="8" id="KW-1185">Reference proteome</keyword>
<dbReference type="EMBL" id="JAUJSQ010000013">
    <property type="protein sequence ID" value="MDN7935068.1"/>
    <property type="molecule type" value="Genomic_DNA"/>
</dbReference>
<evidence type="ECO:0000256" key="5">
    <source>
        <dbReference type="ARBA" id="ARBA00023136"/>
    </source>
</evidence>
<feature type="transmembrane region" description="Helical" evidence="6">
    <location>
        <begin position="389"/>
        <end position="411"/>
    </location>
</feature>
<feature type="transmembrane region" description="Helical" evidence="6">
    <location>
        <begin position="173"/>
        <end position="195"/>
    </location>
</feature>
<keyword evidence="5 6" id="KW-0472">Membrane</keyword>
<sequence length="432" mass="43888">MKALGSRLGLRVGSLAMKFALTIVVARTLGFDAVAAYGFAVAASVVASKVLGLGFSTELNRRLSGDAPADAIRTAVRLFALYGIVYAALCAPLAVPGWAAGMLHVATLPNLPLALVALIACAEHAALEVNTYLFSLHRARAASWLLFVRTGAWAGVAIAALAAGAIGSIDALFALWLAADVAVVAAGWLVIMRVARALPAPRTPAGAPASRGLSGVWLDGLPFFVALLLMSVLQYLERFAAAGLLPAAELGRYVFVWSIANAIQTVAAATVVAVAAPRLVRARDAAPGAFRRELVRSIGASFALTAAAAVAIAALHGPLFRLAHEPADTLQTAGLAILLMSFVLRALADVLWAAAVALRAGRRVAVAMAGLTLACLPVSIGFVRGLGALGAACAHLAASVAIAAALIWIVAPGLARTAGAETEAEPGAADAA</sequence>
<evidence type="ECO:0000256" key="6">
    <source>
        <dbReference type="SAM" id="Phobius"/>
    </source>
</evidence>
<feature type="transmembrane region" description="Helical" evidence="6">
    <location>
        <begin position="35"/>
        <end position="55"/>
    </location>
</feature>
<protein>
    <submittedName>
        <fullName evidence="7">Polysaccharide biosynthesis protein</fullName>
    </submittedName>
</protein>
<dbReference type="PANTHER" id="PTHR30250:SF11">
    <property type="entry name" value="O-ANTIGEN TRANSPORTER-RELATED"/>
    <property type="match status" value="1"/>
</dbReference>
<reference evidence="7" key="1">
    <citation type="submission" date="2023-07" db="EMBL/GenBank/DDBJ databases">
        <title>A collection of bacterial strains from the Burkholderia cepacia Research Laboratory and Repository.</title>
        <authorList>
            <person name="Lipuma J."/>
            <person name="Spilker T."/>
            <person name="Caverly L."/>
        </authorList>
    </citation>
    <scope>NUCLEOTIDE SEQUENCE</scope>
    <source>
        <strain evidence="7">AU42020</strain>
    </source>
</reference>
<keyword evidence="4 6" id="KW-1133">Transmembrane helix</keyword>
<name>A0ABT8PIU5_9BURK</name>
<feature type="transmembrane region" description="Helical" evidence="6">
    <location>
        <begin position="297"/>
        <end position="315"/>
    </location>
</feature>
<accession>A0ABT8PIU5</accession>
<keyword evidence="2" id="KW-1003">Cell membrane</keyword>
<dbReference type="PANTHER" id="PTHR30250">
    <property type="entry name" value="PST FAMILY PREDICTED COLANIC ACID TRANSPORTER"/>
    <property type="match status" value="1"/>
</dbReference>